<accession>A0A3R6I180</accession>
<dbReference type="InterPro" id="IPR036188">
    <property type="entry name" value="FAD/NAD-bd_sf"/>
</dbReference>
<evidence type="ECO:0000256" key="4">
    <source>
        <dbReference type="ARBA" id="ARBA00023002"/>
    </source>
</evidence>
<evidence type="ECO:0000256" key="8">
    <source>
        <dbReference type="RuleBase" id="RU003881"/>
    </source>
</evidence>
<dbReference type="InterPro" id="IPR005982">
    <property type="entry name" value="Thioredox_Rdtase"/>
</dbReference>
<comment type="cofactor">
    <cofactor evidence="8">
        <name>FAD</name>
        <dbReference type="ChEBI" id="CHEBI:57692"/>
    </cofactor>
    <text evidence="8">Binds 1 FAD per subunit.</text>
</comment>
<dbReference type="Pfam" id="PF07992">
    <property type="entry name" value="Pyr_redox_2"/>
    <property type="match status" value="1"/>
</dbReference>
<feature type="domain" description="FAD/NAD(P)-binding" evidence="9">
    <location>
        <begin position="8"/>
        <end position="299"/>
    </location>
</feature>
<comment type="catalytic activity">
    <reaction evidence="7">
        <text>[thioredoxin]-dithiol + NADP(+) = [thioredoxin]-disulfide + NADPH + H(+)</text>
        <dbReference type="Rhea" id="RHEA:20345"/>
        <dbReference type="Rhea" id="RHEA-COMP:10698"/>
        <dbReference type="Rhea" id="RHEA-COMP:10700"/>
        <dbReference type="ChEBI" id="CHEBI:15378"/>
        <dbReference type="ChEBI" id="CHEBI:29950"/>
        <dbReference type="ChEBI" id="CHEBI:50058"/>
        <dbReference type="ChEBI" id="CHEBI:57783"/>
        <dbReference type="ChEBI" id="CHEBI:58349"/>
        <dbReference type="EC" id="1.8.1.9"/>
    </reaction>
</comment>
<evidence type="ECO:0000256" key="5">
    <source>
        <dbReference type="ARBA" id="ARBA00023157"/>
    </source>
</evidence>
<dbReference type="PRINTS" id="PR00368">
    <property type="entry name" value="FADPNR"/>
</dbReference>
<evidence type="ECO:0000256" key="3">
    <source>
        <dbReference type="ARBA" id="ARBA00022827"/>
    </source>
</evidence>
<evidence type="ECO:0000256" key="7">
    <source>
        <dbReference type="RuleBase" id="RU003880"/>
    </source>
</evidence>
<comment type="similarity">
    <text evidence="1 7">Belongs to the class-II pyridine nucleotide-disulfide oxidoreductase family.</text>
</comment>
<evidence type="ECO:0000259" key="9">
    <source>
        <dbReference type="Pfam" id="PF07992"/>
    </source>
</evidence>
<dbReference type="RefSeq" id="WP_118355485.1">
    <property type="nucleotide sequence ID" value="NZ_CAUEVF010000044.1"/>
</dbReference>
<organism evidence="10 11">
    <name type="scientific">Leyella stercorea</name>
    <dbReference type="NCBI Taxonomy" id="363265"/>
    <lineage>
        <taxon>Bacteria</taxon>
        <taxon>Pseudomonadati</taxon>
        <taxon>Bacteroidota</taxon>
        <taxon>Bacteroidia</taxon>
        <taxon>Bacteroidales</taxon>
        <taxon>Prevotellaceae</taxon>
        <taxon>Leyella</taxon>
    </lineage>
</organism>
<dbReference type="AlphaFoldDB" id="A0A3R6I180"/>
<evidence type="ECO:0000313" key="11">
    <source>
        <dbReference type="Proteomes" id="UP000286598"/>
    </source>
</evidence>
<dbReference type="Proteomes" id="UP000286598">
    <property type="component" value="Unassembled WGS sequence"/>
</dbReference>
<dbReference type="PROSITE" id="PS00573">
    <property type="entry name" value="PYRIDINE_REDOX_2"/>
    <property type="match status" value="1"/>
</dbReference>
<evidence type="ECO:0000313" key="10">
    <source>
        <dbReference type="EMBL" id="RHK50061.1"/>
    </source>
</evidence>
<proteinExistence type="inferred from homology"/>
<dbReference type="OrthoDB" id="9806179at2"/>
<dbReference type="GO" id="GO:0019430">
    <property type="term" value="P:removal of superoxide radicals"/>
    <property type="evidence" value="ECO:0007669"/>
    <property type="project" value="UniProtKB-UniRule"/>
</dbReference>
<dbReference type="PANTHER" id="PTHR48105">
    <property type="entry name" value="THIOREDOXIN REDUCTASE 1-RELATED-RELATED"/>
    <property type="match status" value="1"/>
</dbReference>
<evidence type="ECO:0000256" key="2">
    <source>
        <dbReference type="ARBA" id="ARBA00022630"/>
    </source>
</evidence>
<dbReference type="NCBIfam" id="TIGR01292">
    <property type="entry name" value="TRX_reduct"/>
    <property type="match status" value="1"/>
</dbReference>
<sequence>MENREHVRCLIVGSGPAGYTAAIYAGRANLSPVEYCGIQTGGQLTQTTVVENFPGYPEGVDGNQMMQDLRQQALRFGVDMREGSIAKVDFSKKPYVLTTDTGAEIEADTVIIATGASAKYLGLDDEKKYNGQGVSACATCDGFFYRKRTVAVVGGGDTACEEALYLAGLCKKVYMIVRKPYLRASDVMRKRVEENEKIEILYEHNTLGLFGEDGVEGAHLVKRKGEADEERYDIAIDGFFLAIGHKPNTDVFRPFVDCDETGYIKTIDGTPRTNVEGVFAAGDCADPNYRQAIVAAGSGCKAALEAERWLTEHNL</sequence>
<evidence type="ECO:0000256" key="6">
    <source>
        <dbReference type="ARBA" id="ARBA00023284"/>
    </source>
</evidence>
<dbReference type="Gene3D" id="3.50.50.60">
    <property type="entry name" value="FAD/NAD(P)-binding domain"/>
    <property type="match status" value="2"/>
</dbReference>
<dbReference type="GO" id="GO:0004791">
    <property type="term" value="F:thioredoxin-disulfide reductase (NADPH) activity"/>
    <property type="evidence" value="ECO:0007669"/>
    <property type="project" value="UniProtKB-UniRule"/>
</dbReference>
<comment type="subunit">
    <text evidence="7">Homodimer.</text>
</comment>
<comment type="caution">
    <text evidence="10">The sequence shown here is derived from an EMBL/GenBank/DDBJ whole genome shotgun (WGS) entry which is preliminary data.</text>
</comment>
<protein>
    <recommendedName>
        <fullName evidence="7">Thioredoxin reductase</fullName>
        <ecNumber evidence="7">1.8.1.9</ecNumber>
    </recommendedName>
</protein>
<dbReference type="PRINTS" id="PR00469">
    <property type="entry name" value="PNDRDTASEII"/>
</dbReference>
<keyword evidence="8" id="KW-0521">NADP</keyword>
<gene>
    <name evidence="10" type="primary">trxB</name>
    <name evidence="10" type="ORF">DW060_07955</name>
</gene>
<keyword evidence="6 7" id="KW-0676">Redox-active center</keyword>
<keyword evidence="5" id="KW-1015">Disulfide bond</keyword>
<keyword evidence="2 7" id="KW-0285">Flavoprotein</keyword>
<name>A0A3R6I180_9BACT</name>
<dbReference type="SUPFAM" id="SSF51905">
    <property type="entry name" value="FAD/NAD(P)-binding domain"/>
    <property type="match status" value="1"/>
</dbReference>
<keyword evidence="3 7" id="KW-0274">FAD</keyword>
<dbReference type="EMBL" id="QRNO01000035">
    <property type="protein sequence ID" value="RHK50061.1"/>
    <property type="molecule type" value="Genomic_DNA"/>
</dbReference>
<dbReference type="InterPro" id="IPR008255">
    <property type="entry name" value="Pyr_nucl-diS_OxRdtase_2_AS"/>
</dbReference>
<keyword evidence="4 7" id="KW-0560">Oxidoreductase</keyword>
<keyword evidence="11" id="KW-1185">Reference proteome</keyword>
<dbReference type="GO" id="GO:0005737">
    <property type="term" value="C:cytoplasm"/>
    <property type="evidence" value="ECO:0007669"/>
    <property type="project" value="InterPro"/>
</dbReference>
<reference evidence="10 11" key="1">
    <citation type="submission" date="2018-08" db="EMBL/GenBank/DDBJ databases">
        <title>A genome reference for cultivated species of the human gut microbiota.</title>
        <authorList>
            <person name="Zou Y."/>
            <person name="Xue W."/>
            <person name="Luo G."/>
        </authorList>
    </citation>
    <scope>NUCLEOTIDE SEQUENCE [LARGE SCALE GENOMIC DNA]</scope>
    <source>
        <strain evidence="10 11">AF42-9</strain>
    </source>
</reference>
<evidence type="ECO:0000256" key="1">
    <source>
        <dbReference type="ARBA" id="ARBA00009333"/>
    </source>
</evidence>
<dbReference type="InterPro" id="IPR050097">
    <property type="entry name" value="Ferredoxin-NADP_redctase_2"/>
</dbReference>
<dbReference type="InterPro" id="IPR023753">
    <property type="entry name" value="FAD/NAD-binding_dom"/>
</dbReference>
<dbReference type="EC" id="1.8.1.9" evidence="7"/>